<keyword evidence="2" id="KW-1185">Reference proteome</keyword>
<protein>
    <submittedName>
        <fullName evidence="1">Putative nucleotidyltransferase family protein</fullName>
    </submittedName>
</protein>
<accession>A0A256FAT7</accession>
<gene>
    <name evidence="1" type="ORF">CEV33_1456</name>
</gene>
<dbReference type="Pfam" id="PF10127">
    <property type="entry name" value="RlaP"/>
    <property type="match status" value="1"/>
</dbReference>
<dbReference type="RefSeq" id="WP_094540809.1">
    <property type="nucleotide sequence ID" value="NZ_JBHEER010000003.1"/>
</dbReference>
<dbReference type="GO" id="GO:0016740">
    <property type="term" value="F:transferase activity"/>
    <property type="evidence" value="ECO:0007669"/>
    <property type="project" value="UniProtKB-KW"/>
</dbReference>
<dbReference type="PANTHER" id="PTHR34817">
    <property type="entry name" value="NUCLEOTIDYLTRANSFERASE"/>
    <property type="match status" value="1"/>
</dbReference>
<dbReference type="OrthoDB" id="9796845at2"/>
<evidence type="ECO:0000313" key="1">
    <source>
        <dbReference type="EMBL" id="OYR11893.1"/>
    </source>
</evidence>
<dbReference type="PANTHER" id="PTHR34817:SF2">
    <property type="entry name" value="NUCLEOTIDYLTRANSFERASE"/>
    <property type="match status" value="1"/>
</dbReference>
<sequence>MRSLPENFDPEAVIEIDRRLAAVESDEKAVVALAIESGSRAWGFPSPDSDYDCRFVFVRSFDETLTLFPRRDVIETPLTPIIDVNGWELSKALKLMLAGNAVIVEWLTSPIVYKVNPDFRTAFLSLANDVCDRNGIARHYFYLARNQFERSIGDGQGVAIKKVFYALRPLMALKWLRLHPRERIAPMHFPTLCRAVDLSNDLSVELESLMQRKAETREMGQGNVSDVIMTFLKKELSSAENNLTQQSKVDDDVMENRERADAFWRHWLNALYCDRNALR</sequence>
<comment type="caution">
    <text evidence="1">The sequence shown here is derived from an EMBL/GenBank/DDBJ whole genome shotgun (WGS) entry which is preliminary data.</text>
</comment>
<dbReference type="EMBL" id="NNRL01000161">
    <property type="protein sequence ID" value="OYR11893.1"/>
    <property type="molecule type" value="Genomic_DNA"/>
</dbReference>
<dbReference type="InterPro" id="IPR018775">
    <property type="entry name" value="RlaP"/>
</dbReference>
<dbReference type="Proteomes" id="UP000216478">
    <property type="component" value="Unassembled WGS sequence"/>
</dbReference>
<organism evidence="1 2">
    <name type="scientific">Brucella grignonensis</name>
    <dbReference type="NCBI Taxonomy" id="94627"/>
    <lineage>
        <taxon>Bacteria</taxon>
        <taxon>Pseudomonadati</taxon>
        <taxon>Pseudomonadota</taxon>
        <taxon>Alphaproteobacteria</taxon>
        <taxon>Hyphomicrobiales</taxon>
        <taxon>Brucellaceae</taxon>
        <taxon>Brucella/Ochrobactrum group</taxon>
        <taxon>Brucella</taxon>
    </lineage>
</organism>
<dbReference type="AlphaFoldDB" id="A0A256FAT7"/>
<evidence type="ECO:0000313" key="2">
    <source>
        <dbReference type="Proteomes" id="UP000216478"/>
    </source>
</evidence>
<keyword evidence="1" id="KW-0808">Transferase</keyword>
<name>A0A256FAT7_9HYPH</name>
<proteinExistence type="predicted"/>
<reference evidence="1 2" key="1">
    <citation type="submission" date="2017-07" db="EMBL/GenBank/DDBJ databases">
        <title>Phylogenetic study on the rhizospheric bacterium Ochrobactrum sp. A44.</title>
        <authorList>
            <person name="Krzyzanowska D.M."/>
            <person name="Ossowicki A."/>
            <person name="Rajewska M."/>
            <person name="Maciag T."/>
            <person name="Kaczynski Z."/>
            <person name="Czerwicka M."/>
            <person name="Jafra S."/>
        </authorList>
    </citation>
    <scope>NUCLEOTIDE SEQUENCE [LARGE SCALE GENOMIC DNA]</scope>
    <source>
        <strain evidence="1 2">OgA9a</strain>
    </source>
</reference>